<evidence type="ECO:0008006" key="4">
    <source>
        <dbReference type="Google" id="ProtNLM"/>
    </source>
</evidence>
<comment type="caution">
    <text evidence="2">The sequence shown here is derived from an EMBL/GenBank/DDBJ whole genome shotgun (WGS) entry which is preliminary data.</text>
</comment>
<name>A0ABP8ZVE6_9ACTN</name>
<evidence type="ECO:0000313" key="2">
    <source>
        <dbReference type="EMBL" id="GAA4766797.1"/>
    </source>
</evidence>
<feature type="region of interest" description="Disordered" evidence="1">
    <location>
        <begin position="1"/>
        <end position="75"/>
    </location>
</feature>
<organism evidence="2 3">
    <name type="scientific">Streptomyces sanyensis</name>
    <dbReference type="NCBI Taxonomy" id="568869"/>
    <lineage>
        <taxon>Bacteria</taxon>
        <taxon>Bacillati</taxon>
        <taxon>Actinomycetota</taxon>
        <taxon>Actinomycetes</taxon>
        <taxon>Kitasatosporales</taxon>
        <taxon>Streptomycetaceae</taxon>
        <taxon>Streptomyces</taxon>
    </lineage>
</organism>
<dbReference type="EMBL" id="BAABJV010000002">
    <property type="protein sequence ID" value="GAA4766797.1"/>
    <property type="molecule type" value="Genomic_DNA"/>
</dbReference>
<dbReference type="Proteomes" id="UP001501147">
    <property type="component" value="Unassembled WGS sequence"/>
</dbReference>
<evidence type="ECO:0000313" key="3">
    <source>
        <dbReference type="Proteomes" id="UP001501147"/>
    </source>
</evidence>
<feature type="compositionally biased region" description="Gly residues" evidence="1">
    <location>
        <begin position="60"/>
        <end position="69"/>
    </location>
</feature>
<protein>
    <recommendedName>
        <fullName evidence="4">Amino acid ABC transporter permease</fullName>
    </recommendedName>
</protein>
<keyword evidence="3" id="KW-1185">Reference proteome</keyword>
<gene>
    <name evidence="2" type="ORF">GCM10023329_11330</name>
</gene>
<sequence>MPSAGRGPPYHGHRSCGGRSSTDEPRGRSDMAWDEWEQLKESRGASGSTAVQLDGRPAEAGGGAAGEAGGLRHSAKPWTRAAVTAGHLGTDTGKAKGDLSKGHAGMTAGLTGLASLAELRTVLDSWEKRLDSVRDECRSLEPKLRQVATDLGGVDTATGAKADAVHTPKKSEGR</sequence>
<evidence type="ECO:0000256" key="1">
    <source>
        <dbReference type="SAM" id="MobiDB-lite"/>
    </source>
</evidence>
<proteinExistence type="predicted"/>
<reference evidence="3" key="1">
    <citation type="journal article" date="2019" name="Int. J. Syst. Evol. Microbiol.">
        <title>The Global Catalogue of Microorganisms (GCM) 10K type strain sequencing project: providing services to taxonomists for standard genome sequencing and annotation.</title>
        <authorList>
            <consortium name="The Broad Institute Genomics Platform"/>
            <consortium name="The Broad Institute Genome Sequencing Center for Infectious Disease"/>
            <person name="Wu L."/>
            <person name="Ma J."/>
        </authorList>
    </citation>
    <scope>NUCLEOTIDE SEQUENCE [LARGE SCALE GENOMIC DNA]</scope>
    <source>
        <strain evidence="3">JCM 18324</strain>
    </source>
</reference>
<feature type="region of interest" description="Disordered" evidence="1">
    <location>
        <begin position="151"/>
        <end position="174"/>
    </location>
</feature>
<feature type="compositionally biased region" description="Basic and acidic residues" evidence="1">
    <location>
        <begin position="21"/>
        <end position="43"/>
    </location>
</feature>
<accession>A0ABP8ZVE6</accession>
<feature type="compositionally biased region" description="Basic and acidic residues" evidence="1">
    <location>
        <begin position="163"/>
        <end position="174"/>
    </location>
</feature>